<dbReference type="InterPro" id="IPR001633">
    <property type="entry name" value="EAL_dom"/>
</dbReference>
<dbReference type="Gene3D" id="3.30.450.20">
    <property type="entry name" value="PAS domain"/>
    <property type="match status" value="2"/>
</dbReference>
<dbReference type="InterPro" id="IPR003660">
    <property type="entry name" value="HAMP_dom"/>
</dbReference>
<dbReference type="InterPro" id="IPR035919">
    <property type="entry name" value="EAL_sf"/>
</dbReference>
<dbReference type="RefSeq" id="WP_162083632.1">
    <property type="nucleotide sequence ID" value="NZ_AP021881.1"/>
</dbReference>
<evidence type="ECO:0008006" key="7">
    <source>
        <dbReference type="Google" id="ProtNLM"/>
    </source>
</evidence>
<dbReference type="PROSITE" id="PS50887">
    <property type="entry name" value="GGDEF"/>
    <property type="match status" value="1"/>
</dbReference>
<evidence type="ECO:0000259" key="2">
    <source>
        <dbReference type="PROSITE" id="PS50883"/>
    </source>
</evidence>
<dbReference type="SMART" id="SM00052">
    <property type="entry name" value="EAL"/>
    <property type="match status" value="1"/>
</dbReference>
<reference evidence="6" key="1">
    <citation type="submission" date="2019-11" db="EMBL/GenBank/DDBJ databases">
        <title>Isolation and characterization of a novel species in the genus Sulfuriferula.</title>
        <authorList>
            <person name="Mochizuki J."/>
            <person name="Kojima H."/>
            <person name="Fukui M."/>
        </authorList>
    </citation>
    <scope>NUCLEOTIDE SEQUENCE [LARGE SCALE GENOMIC DNA]</scope>
    <source>
        <strain evidence="6">SGTM</strain>
    </source>
</reference>
<dbReference type="InterPro" id="IPR052155">
    <property type="entry name" value="Biofilm_reg_signaling"/>
</dbReference>
<dbReference type="GO" id="GO:0007165">
    <property type="term" value="P:signal transduction"/>
    <property type="evidence" value="ECO:0007669"/>
    <property type="project" value="InterPro"/>
</dbReference>
<organism evidence="5 6">
    <name type="scientific">Sulfuriferula nivalis</name>
    <dbReference type="NCBI Taxonomy" id="2675298"/>
    <lineage>
        <taxon>Bacteria</taxon>
        <taxon>Pseudomonadati</taxon>
        <taxon>Pseudomonadota</taxon>
        <taxon>Betaproteobacteria</taxon>
        <taxon>Nitrosomonadales</taxon>
        <taxon>Sulfuricellaceae</taxon>
        <taxon>Sulfuriferula</taxon>
    </lineage>
</organism>
<keyword evidence="1" id="KW-1133">Transmembrane helix</keyword>
<dbReference type="SUPFAM" id="SSF141868">
    <property type="entry name" value="EAL domain-like"/>
    <property type="match status" value="1"/>
</dbReference>
<dbReference type="SMART" id="SM00267">
    <property type="entry name" value="GGDEF"/>
    <property type="match status" value="1"/>
</dbReference>
<dbReference type="EMBL" id="AP021881">
    <property type="protein sequence ID" value="BBO99599.1"/>
    <property type="molecule type" value="Genomic_DNA"/>
</dbReference>
<dbReference type="CDD" id="cd01948">
    <property type="entry name" value="EAL"/>
    <property type="match status" value="1"/>
</dbReference>
<feature type="transmembrane region" description="Helical" evidence="1">
    <location>
        <begin position="350"/>
        <end position="369"/>
    </location>
</feature>
<dbReference type="InterPro" id="IPR029787">
    <property type="entry name" value="Nucleotide_cyclase"/>
</dbReference>
<dbReference type="AlphaFoldDB" id="A0A809SG42"/>
<dbReference type="PANTHER" id="PTHR44757">
    <property type="entry name" value="DIGUANYLATE CYCLASE DGCP"/>
    <property type="match status" value="1"/>
</dbReference>
<evidence type="ECO:0000313" key="6">
    <source>
        <dbReference type="Proteomes" id="UP000463939"/>
    </source>
</evidence>
<dbReference type="Gene3D" id="6.10.340.10">
    <property type="match status" value="1"/>
</dbReference>
<keyword evidence="1" id="KW-0812">Transmembrane</keyword>
<sequence length="856" mass="96411">MATPSLALRIQYQLGPLLIIAILAMTIAAYFNMIHDTESRTLAYLKDTLTNRALFDSVSFKQAQTNTQQLRAEYLRRLKNAGDQDFSPQFDHWFERYPDGLVRVRKSLDDYQHLPSLYIRPNVKITPELQKLVWVGFQLLREWGPALTRYYYSAYIDLPGVGLIMYSPSVNWGALADPTTNNYDYPPVRNSAPDRNPLRKTSWSEVYYDDKARIWMVSAITPVDLDGKWIASISQDVSVDALIARTNDNAIPHAYNLIIDTQGRLITHPYMMDKIHASGGNLLLKNVADPQLQEISRLLQHAGAKTELQRSGDEQEIYGFTRIQGPDWHFVTVYPYSDIRKAAFDNARTILVIGVIVLFFGLVILFIVLRSQVGRPLGALSAAMQKMENGQYDVHIDRFGKGELRQLATGFNRMVHKIAERDQALIRQARIDSLTGLSNRYHLTQELPISMDLCDNYSQKLAILFIDLDRFKTVNDSLGHNIGDELLRQVSSHIISNLRGGDWVVRLGGDEFIVVVHDEFDTRKAAMDLSQRLIAALEKAIRIGDYSLHTSPSIGISIFPDDGRDVDTLIRKADIAMYKVKESGRNGYAFYEENFERSSDDIHLASALRAAFENNEFVLYYQPKVNLKTRQVVGSEALIRWQRPGHGLMMPDEFLGPLGELGLFPQLNKWVLKVALQQLAVWQDTVGQPLPVAINLTPDFYRQVTLVSDILQLCKTAGVAPELIELEVTEGALLEGNPLVRQNINSLRAAGIKLAIDDFGTGYSALSYLHQFSFDYLKIDRSFVMSLGERKSDSPMTRAIILIGESIGLGVIAEGVETEAQAAVLLEQGCGMAQGYLFGRPETAADFTQHWLLQES</sequence>
<feature type="domain" description="EAL" evidence="2">
    <location>
        <begin position="601"/>
        <end position="855"/>
    </location>
</feature>
<evidence type="ECO:0000259" key="4">
    <source>
        <dbReference type="PROSITE" id="PS50887"/>
    </source>
</evidence>
<dbReference type="Pfam" id="PF00563">
    <property type="entry name" value="EAL"/>
    <property type="match status" value="1"/>
</dbReference>
<dbReference type="SUPFAM" id="SSF55073">
    <property type="entry name" value="Nucleotide cyclase"/>
    <property type="match status" value="1"/>
</dbReference>
<dbReference type="InterPro" id="IPR000160">
    <property type="entry name" value="GGDEF_dom"/>
</dbReference>
<dbReference type="CDD" id="cd06225">
    <property type="entry name" value="HAMP"/>
    <property type="match status" value="1"/>
</dbReference>
<dbReference type="PROSITE" id="PS50885">
    <property type="entry name" value="HAMP"/>
    <property type="match status" value="1"/>
</dbReference>
<protein>
    <recommendedName>
        <fullName evidence="7">Diguanylate cyclase/phosphodiesterase</fullName>
    </recommendedName>
</protein>
<dbReference type="PANTHER" id="PTHR44757:SF2">
    <property type="entry name" value="BIOFILM ARCHITECTURE MAINTENANCE PROTEIN MBAA"/>
    <property type="match status" value="1"/>
</dbReference>
<feature type="domain" description="GGDEF" evidence="4">
    <location>
        <begin position="459"/>
        <end position="593"/>
    </location>
</feature>
<dbReference type="CDD" id="cd01949">
    <property type="entry name" value="GGDEF"/>
    <property type="match status" value="1"/>
</dbReference>
<dbReference type="Gene3D" id="3.30.70.270">
    <property type="match status" value="1"/>
</dbReference>
<keyword evidence="1" id="KW-0472">Membrane</keyword>
<evidence type="ECO:0000259" key="3">
    <source>
        <dbReference type="PROSITE" id="PS50885"/>
    </source>
</evidence>
<dbReference type="KEGG" id="sniv:SFSGTM_03080"/>
<dbReference type="NCBIfam" id="TIGR00254">
    <property type="entry name" value="GGDEF"/>
    <property type="match status" value="1"/>
</dbReference>
<dbReference type="GO" id="GO:0016020">
    <property type="term" value="C:membrane"/>
    <property type="evidence" value="ECO:0007669"/>
    <property type="project" value="InterPro"/>
</dbReference>
<evidence type="ECO:0000313" key="5">
    <source>
        <dbReference type="EMBL" id="BBO99599.1"/>
    </source>
</evidence>
<keyword evidence="6" id="KW-1185">Reference proteome</keyword>
<feature type="domain" description="HAMP" evidence="3">
    <location>
        <begin position="371"/>
        <end position="423"/>
    </location>
</feature>
<evidence type="ECO:0000256" key="1">
    <source>
        <dbReference type="SAM" id="Phobius"/>
    </source>
</evidence>
<dbReference type="SMART" id="SM00304">
    <property type="entry name" value="HAMP"/>
    <property type="match status" value="1"/>
</dbReference>
<proteinExistence type="predicted"/>
<dbReference type="InterPro" id="IPR043128">
    <property type="entry name" value="Rev_trsase/Diguanyl_cyclase"/>
</dbReference>
<dbReference type="Gene3D" id="3.20.20.450">
    <property type="entry name" value="EAL domain"/>
    <property type="match status" value="1"/>
</dbReference>
<dbReference type="SUPFAM" id="SSF158472">
    <property type="entry name" value="HAMP domain-like"/>
    <property type="match status" value="1"/>
</dbReference>
<name>A0A809SG42_9PROT</name>
<dbReference type="Pfam" id="PF00672">
    <property type="entry name" value="HAMP"/>
    <property type="match status" value="1"/>
</dbReference>
<dbReference type="Proteomes" id="UP000463939">
    <property type="component" value="Chromosome"/>
</dbReference>
<accession>A0A809SG42</accession>
<gene>
    <name evidence="5" type="ORF">SFSGTM_03080</name>
</gene>
<dbReference type="Pfam" id="PF00990">
    <property type="entry name" value="GGDEF"/>
    <property type="match status" value="1"/>
</dbReference>
<dbReference type="PROSITE" id="PS50883">
    <property type="entry name" value="EAL"/>
    <property type="match status" value="1"/>
</dbReference>
<feature type="transmembrane region" description="Helical" evidence="1">
    <location>
        <begin position="12"/>
        <end position="31"/>
    </location>
</feature>